<feature type="active site" description="Proton donor" evidence="8">
    <location>
        <position position="324"/>
    </location>
</feature>
<dbReference type="EC" id="3.2.1.52" evidence="3"/>
<evidence type="ECO:0000256" key="7">
    <source>
        <dbReference type="ARBA" id="ARBA00023295"/>
    </source>
</evidence>
<organism evidence="11 12">
    <name type="scientific">Tricholomella constricta</name>
    <dbReference type="NCBI Taxonomy" id="117010"/>
    <lineage>
        <taxon>Eukaryota</taxon>
        <taxon>Fungi</taxon>
        <taxon>Dikarya</taxon>
        <taxon>Basidiomycota</taxon>
        <taxon>Agaricomycotina</taxon>
        <taxon>Agaricomycetes</taxon>
        <taxon>Agaricomycetidae</taxon>
        <taxon>Agaricales</taxon>
        <taxon>Tricholomatineae</taxon>
        <taxon>Lyophyllaceae</taxon>
        <taxon>Tricholomella</taxon>
    </lineage>
</organism>
<dbReference type="PANTHER" id="PTHR22600:SF26">
    <property type="entry name" value="BETA-N-ACETYLHEXOSAMINIDASE"/>
    <property type="match status" value="1"/>
</dbReference>
<dbReference type="InterPro" id="IPR017853">
    <property type="entry name" value="GH"/>
</dbReference>
<dbReference type="AlphaFoldDB" id="A0A8H5GME0"/>
<accession>A0A8H5GME0</accession>
<evidence type="ECO:0000256" key="4">
    <source>
        <dbReference type="ARBA" id="ARBA00022729"/>
    </source>
</evidence>
<evidence type="ECO:0000313" key="11">
    <source>
        <dbReference type="EMBL" id="KAF5367788.1"/>
    </source>
</evidence>
<dbReference type="InterPro" id="IPR025705">
    <property type="entry name" value="Beta_hexosaminidase_sua/sub"/>
</dbReference>
<evidence type="ECO:0000313" key="12">
    <source>
        <dbReference type="Proteomes" id="UP000565441"/>
    </source>
</evidence>
<comment type="similarity">
    <text evidence="2">Belongs to the glycosyl hydrolase 20 family.</text>
</comment>
<dbReference type="OrthoDB" id="428480at2759"/>
<dbReference type="GO" id="GO:0016020">
    <property type="term" value="C:membrane"/>
    <property type="evidence" value="ECO:0007669"/>
    <property type="project" value="TreeGrafter"/>
</dbReference>
<dbReference type="CDD" id="cd06562">
    <property type="entry name" value="GH20_HexA_HexB-like"/>
    <property type="match status" value="1"/>
</dbReference>
<dbReference type="FunFam" id="3.20.20.80:FF:000063">
    <property type="entry name" value="Beta-hexosaminidase"/>
    <property type="match status" value="1"/>
</dbReference>
<evidence type="ECO:0000256" key="5">
    <source>
        <dbReference type="ARBA" id="ARBA00022801"/>
    </source>
</evidence>
<sequence length="552" mass="60453">MRAVFLICIAIAPCSVLGLWPIPRNLQTGTTLVKLASTFNIKVDIDNPPQDLLDAVSQANTYIQTDKLQRLVVGRGANDSAALGQAPTLPGLTLSLLTSDAPESANCYRSCTAYWDPQRRILSHSPKRWNVCHSDCKFHSRVVQRLDDLRIALAPISIVNDIPAFPYRGFMLDTARNFFPVADIKRTLDAMSWVKINMFHWHVVDSQSFPLDIPAFPEIASKGAYSSSEIYSAADVQDIVSYAGARGIDVLVEIDTPGHTAVIASSHPEHIACSQASPWTDFANEPPAGQLRLASAATTNFTAQLISSIAKTLPSSLFSTGGDELNTNCYAEDAQTQADLAKSGRTLEQALNVFTQATHKSLTDLGKTPVVWEEMVLEHTVTLPKDTVVMVWISSQHASSVAAKNFRIVHAPSDYFYLDCGAGEWLGNNPSGNSWCDPFKTWQKSYTFDPLASLTTAQRSLVLGGQQLLWTEQSSPENVDSIVWPRAASSAEVISLIFWTGATLPDGTARNVASALPRLHDLRYRMVRRGVRAIALQPHFCVLRPGVCDLRS</sequence>
<keyword evidence="5" id="KW-0378">Hydrolase</keyword>
<feature type="chain" id="PRO_5034970310" description="beta-N-acetylhexosaminidase" evidence="9">
    <location>
        <begin position="19"/>
        <end position="552"/>
    </location>
</feature>
<comment type="catalytic activity">
    <reaction evidence="1">
        <text>Hydrolysis of terminal non-reducing N-acetyl-D-hexosamine residues in N-acetyl-beta-D-hexosaminides.</text>
        <dbReference type="EC" id="3.2.1.52"/>
    </reaction>
</comment>
<keyword evidence="12" id="KW-1185">Reference proteome</keyword>
<reference evidence="11 12" key="1">
    <citation type="journal article" date="2020" name="ISME J.">
        <title>Uncovering the hidden diversity of litter-decomposition mechanisms in mushroom-forming fungi.</title>
        <authorList>
            <person name="Floudas D."/>
            <person name="Bentzer J."/>
            <person name="Ahren D."/>
            <person name="Johansson T."/>
            <person name="Persson P."/>
            <person name="Tunlid A."/>
        </authorList>
    </citation>
    <scope>NUCLEOTIDE SEQUENCE [LARGE SCALE GENOMIC DNA]</scope>
    <source>
        <strain evidence="11 12">CBS 661.87</strain>
    </source>
</reference>
<evidence type="ECO:0000256" key="9">
    <source>
        <dbReference type="SAM" id="SignalP"/>
    </source>
</evidence>
<dbReference type="PANTHER" id="PTHR22600">
    <property type="entry name" value="BETA-HEXOSAMINIDASE"/>
    <property type="match status" value="1"/>
</dbReference>
<comment type="caution">
    <text evidence="11">The sequence shown here is derived from an EMBL/GenBank/DDBJ whole genome shotgun (WGS) entry which is preliminary data.</text>
</comment>
<dbReference type="Pfam" id="PF00728">
    <property type="entry name" value="Glyco_hydro_20"/>
    <property type="match status" value="1"/>
</dbReference>
<dbReference type="SUPFAM" id="SSF51445">
    <property type="entry name" value="(Trans)glycosidases"/>
    <property type="match status" value="1"/>
</dbReference>
<dbReference type="Gene3D" id="3.20.20.80">
    <property type="entry name" value="Glycosidases"/>
    <property type="match status" value="1"/>
</dbReference>
<evidence type="ECO:0000256" key="8">
    <source>
        <dbReference type="PIRSR" id="PIRSR001093-1"/>
    </source>
</evidence>
<feature type="signal peptide" evidence="9">
    <location>
        <begin position="1"/>
        <end position="18"/>
    </location>
</feature>
<dbReference type="PRINTS" id="PR00738">
    <property type="entry name" value="GLHYDRLASE20"/>
</dbReference>
<gene>
    <name evidence="11" type="ORF">D9615_010509</name>
</gene>
<keyword evidence="6" id="KW-0325">Glycoprotein</keyword>
<dbReference type="GO" id="GO:0005975">
    <property type="term" value="P:carbohydrate metabolic process"/>
    <property type="evidence" value="ECO:0007669"/>
    <property type="project" value="InterPro"/>
</dbReference>
<evidence type="ECO:0000256" key="3">
    <source>
        <dbReference type="ARBA" id="ARBA00012663"/>
    </source>
</evidence>
<evidence type="ECO:0000256" key="6">
    <source>
        <dbReference type="ARBA" id="ARBA00023180"/>
    </source>
</evidence>
<dbReference type="EMBL" id="JAACJP010000065">
    <property type="protein sequence ID" value="KAF5367788.1"/>
    <property type="molecule type" value="Genomic_DNA"/>
</dbReference>
<evidence type="ECO:0000259" key="10">
    <source>
        <dbReference type="Pfam" id="PF00728"/>
    </source>
</evidence>
<evidence type="ECO:0000256" key="1">
    <source>
        <dbReference type="ARBA" id="ARBA00001231"/>
    </source>
</evidence>
<dbReference type="GO" id="GO:0030203">
    <property type="term" value="P:glycosaminoglycan metabolic process"/>
    <property type="evidence" value="ECO:0007669"/>
    <property type="project" value="TreeGrafter"/>
</dbReference>
<protein>
    <recommendedName>
        <fullName evidence="3">beta-N-acetylhexosaminidase</fullName>
        <ecNumber evidence="3">3.2.1.52</ecNumber>
    </recommendedName>
</protein>
<name>A0A8H5GME0_9AGAR</name>
<evidence type="ECO:0000256" key="2">
    <source>
        <dbReference type="ARBA" id="ARBA00006285"/>
    </source>
</evidence>
<dbReference type="GO" id="GO:0004563">
    <property type="term" value="F:beta-N-acetylhexosaminidase activity"/>
    <property type="evidence" value="ECO:0007669"/>
    <property type="project" value="UniProtKB-EC"/>
</dbReference>
<dbReference type="Proteomes" id="UP000565441">
    <property type="component" value="Unassembled WGS sequence"/>
</dbReference>
<keyword evidence="7" id="KW-0326">Glycosidase</keyword>
<keyword evidence="4 9" id="KW-0732">Signal</keyword>
<feature type="domain" description="Glycoside hydrolase family 20 catalytic" evidence="10">
    <location>
        <begin position="165"/>
        <end position="493"/>
    </location>
</feature>
<proteinExistence type="inferred from homology"/>
<dbReference type="InterPro" id="IPR015883">
    <property type="entry name" value="Glyco_hydro_20_cat"/>
</dbReference>